<dbReference type="InterPro" id="IPR009163">
    <property type="entry name" value="Ap4A_phos1/2"/>
</dbReference>
<dbReference type="Proteomes" id="UP000323067">
    <property type="component" value="Chromosome vi"/>
</dbReference>
<dbReference type="InterPro" id="IPR036265">
    <property type="entry name" value="HIT-like_sf"/>
</dbReference>
<sequence length="294" mass="32612">MDRIFLLSRFDRLVNEGLVLYDDNQTVVREEDGGFTFQFVLTAALSKKPTAATAGKQQTEELVKTSVRRPGSDIDTRGYEIGDVGASHVLAVNKFCYARPHYLLLTKDGYRRQYERLDRSDLAAACTLLSSPGNDNLAMFFNCGKGAGYSRLHKHMQLMPMPPHTLASFLDSAGDTAPEIPFQWFYQRFTDSGLASADHVVDAYQRLLKQATAAAETCQEYDTDDFPGAVCSHNIVMTARWIVVIPRRRPAVRAESGANAMGMLGYIAVSSQAEIDNWTDQGLCSLLRQLGVPK</sequence>
<organism evidence="3 4">
    <name type="scientific">Cordyceps militaris</name>
    <name type="common">Caterpillar fungus</name>
    <name type="synonym">Clavaria militaris</name>
    <dbReference type="NCBI Taxonomy" id="73501"/>
    <lineage>
        <taxon>Eukaryota</taxon>
        <taxon>Fungi</taxon>
        <taxon>Dikarya</taxon>
        <taxon>Ascomycota</taxon>
        <taxon>Pezizomycotina</taxon>
        <taxon>Sordariomycetes</taxon>
        <taxon>Hypocreomycetidae</taxon>
        <taxon>Hypocreales</taxon>
        <taxon>Cordycipitaceae</taxon>
        <taxon>Cordyceps</taxon>
    </lineage>
</organism>
<dbReference type="AlphaFoldDB" id="A0A2H4S9K8"/>
<dbReference type="Pfam" id="PF09830">
    <property type="entry name" value="ATP_transf"/>
    <property type="match status" value="1"/>
</dbReference>
<feature type="domain" description="Ap4A phosphorylase 1/2 N-terminal" evidence="2">
    <location>
        <begin position="31"/>
        <end position="162"/>
    </location>
</feature>
<dbReference type="Gene3D" id="3.30.428.70">
    <property type="match status" value="1"/>
</dbReference>
<dbReference type="InterPro" id="IPR045759">
    <property type="entry name" value="Ap4A_phos1/2_N"/>
</dbReference>
<dbReference type="Pfam" id="PF19327">
    <property type="entry name" value="Ap4A_phos_N"/>
    <property type="match status" value="1"/>
</dbReference>
<dbReference type="SUPFAM" id="SSF54197">
    <property type="entry name" value="HIT-like"/>
    <property type="match status" value="1"/>
</dbReference>
<name>A0A2H4S9K8_CORMI</name>
<proteinExistence type="predicted"/>
<dbReference type="PANTHER" id="PTHR38420">
    <property type="entry name" value="AP-4-A PHOSPHORYLASE II"/>
    <property type="match status" value="1"/>
</dbReference>
<dbReference type="GO" id="GO:0003877">
    <property type="term" value="F:ATP:ADP adenylyltransferase activity"/>
    <property type="evidence" value="ECO:0007669"/>
    <property type="project" value="InterPro"/>
</dbReference>
<keyword evidence="3" id="KW-0808">Transferase</keyword>
<dbReference type="OrthoDB" id="10267950at2759"/>
<dbReference type="InterPro" id="IPR043171">
    <property type="entry name" value="Ap4A_phos1/2-like"/>
</dbReference>
<evidence type="ECO:0000259" key="1">
    <source>
        <dbReference type="Pfam" id="PF09830"/>
    </source>
</evidence>
<dbReference type="InterPro" id="IPR019200">
    <property type="entry name" value="ATP_adenylylTrfase_C"/>
</dbReference>
<evidence type="ECO:0000313" key="4">
    <source>
        <dbReference type="Proteomes" id="UP000323067"/>
    </source>
</evidence>
<accession>A0A2H4S9K8</accession>
<dbReference type="PANTHER" id="PTHR38420:SF1">
    <property type="entry name" value="PUTATIVE (AFU_ORTHOLOGUE AFUA_5G14690)-RELATED"/>
    <property type="match status" value="1"/>
</dbReference>
<dbReference type="VEuPathDB" id="FungiDB:CCM_02703"/>
<dbReference type="GO" id="GO:0009117">
    <property type="term" value="P:nucleotide metabolic process"/>
    <property type="evidence" value="ECO:0007669"/>
    <property type="project" value="InterPro"/>
</dbReference>
<dbReference type="EMBL" id="CP023323">
    <property type="protein sequence ID" value="ATY59796.1"/>
    <property type="molecule type" value="Genomic_DNA"/>
</dbReference>
<evidence type="ECO:0000259" key="2">
    <source>
        <dbReference type="Pfam" id="PF19327"/>
    </source>
</evidence>
<reference evidence="3 4" key="1">
    <citation type="journal article" date="2017" name="BMC Genomics">
        <title>Chromosome level assembly and secondary metabolite potential of the parasitic fungus Cordyceps militaris.</title>
        <authorList>
            <person name="Kramer G.J."/>
            <person name="Nodwell J.R."/>
        </authorList>
    </citation>
    <scope>NUCLEOTIDE SEQUENCE [LARGE SCALE GENOMIC DNA]</scope>
    <source>
        <strain evidence="3 4">ATCC 34164</strain>
    </source>
</reference>
<protein>
    <submittedName>
        <fullName evidence="3">ATP adenylyltransferase</fullName>
    </submittedName>
</protein>
<dbReference type="VEuPathDB" id="FungiDB:A9K55_006234"/>
<feature type="domain" description="ATP adenylyltransferase C-terminal" evidence="1">
    <location>
        <begin position="178"/>
        <end position="293"/>
    </location>
</feature>
<evidence type="ECO:0000313" key="3">
    <source>
        <dbReference type="EMBL" id="ATY59796.1"/>
    </source>
</evidence>
<keyword evidence="3" id="KW-0548">Nucleotidyltransferase</keyword>
<dbReference type="GO" id="GO:0005524">
    <property type="term" value="F:ATP binding"/>
    <property type="evidence" value="ECO:0007669"/>
    <property type="project" value="InterPro"/>
</dbReference>
<gene>
    <name evidence="3" type="ORF">A9K55_006234</name>
</gene>